<dbReference type="InterPro" id="IPR012967">
    <property type="entry name" value="COMT_dimerisation"/>
</dbReference>
<dbReference type="PIRSF" id="PIRSF005739">
    <property type="entry name" value="O-mtase"/>
    <property type="match status" value="1"/>
</dbReference>
<dbReference type="RefSeq" id="WP_259864979.1">
    <property type="nucleotide sequence ID" value="NZ_BAAAST010000046.1"/>
</dbReference>
<evidence type="ECO:0000313" key="6">
    <source>
        <dbReference type="EMBL" id="UWP86082.1"/>
    </source>
</evidence>
<dbReference type="InterPro" id="IPR029063">
    <property type="entry name" value="SAM-dependent_MTases_sf"/>
</dbReference>
<dbReference type="Pfam" id="PF00891">
    <property type="entry name" value="Methyltransf_2"/>
    <property type="match status" value="1"/>
</dbReference>
<dbReference type="InterPro" id="IPR016461">
    <property type="entry name" value="COMT-like"/>
</dbReference>
<keyword evidence="7" id="KW-1185">Reference proteome</keyword>
<evidence type="ECO:0000259" key="5">
    <source>
        <dbReference type="Pfam" id="PF08100"/>
    </source>
</evidence>
<keyword evidence="3" id="KW-0949">S-adenosyl-L-methionine</keyword>
<keyword evidence="1" id="KW-0489">Methyltransferase</keyword>
<keyword evidence="2" id="KW-0808">Transferase</keyword>
<reference evidence="6" key="2">
    <citation type="submission" date="2022-09" db="EMBL/GenBank/DDBJ databases">
        <title>Biosynthetic gene clusters of Dactylosporangioum fulvum.</title>
        <authorList>
            <person name="Caradec T."/>
        </authorList>
    </citation>
    <scope>NUCLEOTIDE SEQUENCE</scope>
    <source>
        <strain evidence="6">NRRL B-16292</strain>
    </source>
</reference>
<dbReference type="Gene3D" id="3.40.50.150">
    <property type="entry name" value="Vaccinia Virus protein VP39"/>
    <property type="match status" value="1"/>
</dbReference>
<dbReference type="Gene3D" id="1.10.10.10">
    <property type="entry name" value="Winged helix-like DNA-binding domain superfamily/Winged helix DNA-binding domain"/>
    <property type="match status" value="1"/>
</dbReference>
<dbReference type="PANTHER" id="PTHR43712">
    <property type="entry name" value="PUTATIVE (AFU_ORTHOLOGUE AFUA_4G14580)-RELATED"/>
    <property type="match status" value="1"/>
</dbReference>
<dbReference type="InterPro" id="IPR036390">
    <property type="entry name" value="WH_DNA-bd_sf"/>
</dbReference>
<evidence type="ECO:0000256" key="2">
    <source>
        <dbReference type="ARBA" id="ARBA00022679"/>
    </source>
</evidence>
<dbReference type="SUPFAM" id="SSF46785">
    <property type="entry name" value="Winged helix' DNA-binding domain"/>
    <property type="match status" value="1"/>
</dbReference>
<evidence type="ECO:0000313" key="7">
    <source>
        <dbReference type="Proteomes" id="UP001059617"/>
    </source>
</evidence>
<dbReference type="CDD" id="cd02440">
    <property type="entry name" value="AdoMet_MTases"/>
    <property type="match status" value="1"/>
</dbReference>
<dbReference type="Pfam" id="PF08100">
    <property type="entry name" value="Dimerisation"/>
    <property type="match status" value="1"/>
</dbReference>
<dbReference type="InterPro" id="IPR036388">
    <property type="entry name" value="WH-like_DNA-bd_sf"/>
</dbReference>
<dbReference type="Proteomes" id="UP001059617">
    <property type="component" value="Chromosome"/>
</dbReference>
<accession>A0ABY5W954</accession>
<dbReference type="PANTHER" id="PTHR43712:SF2">
    <property type="entry name" value="O-METHYLTRANSFERASE CICE"/>
    <property type="match status" value="1"/>
</dbReference>
<dbReference type="PROSITE" id="PS51683">
    <property type="entry name" value="SAM_OMT_II"/>
    <property type="match status" value="1"/>
</dbReference>
<evidence type="ECO:0000256" key="3">
    <source>
        <dbReference type="ARBA" id="ARBA00022691"/>
    </source>
</evidence>
<dbReference type="EMBL" id="CP073720">
    <property type="protein sequence ID" value="UWP86082.1"/>
    <property type="molecule type" value="Genomic_DNA"/>
</dbReference>
<gene>
    <name evidence="6" type="ORF">Dfulv_18295</name>
</gene>
<feature type="domain" description="O-methyltransferase dimerisation" evidence="5">
    <location>
        <begin position="16"/>
        <end position="92"/>
    </location>
</feature>
<feature type="domain" description="O-methyltransferase C-terminal" evidence="4">
    <location>
        <begin position="133"/>
        <end position="318"/>
    </location>
</feature>
<evidence type="ECO:0000256" key="1">
    <source>
        <dbReference type="ARBA" id="ARBA00022603"/>
    </source>
</evidence>
<protein>
    <submittedName>
        <fullName evidence="6">Acetylserotonin O-methyltransferase</fullName>
    </submittedName>
</protein>
<name>A0ABY5W954_9ACTN</name>
<dbReference type="SUPFAM" id="SSF53335">
    <property type="entry name" value="S-adenosyl-L-methionine-dependent methyltransferases"/>
    <property type="match status" value="1"/>
</dbReference>
<sequence>MPHEKYDGPTPQPVLHIASGHRTARLLSVARELDLFTLLSARPMTSHELADRLALDAGATRDLAHALVGLGLLERDGTGRYRTTPVATRYLDTNGPHYIGGFLDFLDRQLNPAWDLLIERLRPGGGPASADPYRPLYADETGRTAFLEAMDVINTPHGHQLSGELDWSGVDEVLEVGGARGNLSAILAGRHPRLRATVFDLPELAEPCRRHVEALGLGGRVRFHAGDFFTDDLPAGADVVIVGHVLHNWPDPVRRMLVGKAFAALRPGGQVLIYDAMVEDERPAFGNALVSIDMRVWSAGGSEYTPQECTEWLREAGFVDVRQHPIGASSLVLRARRPDHRPVSAGSARDTGR</sequence>
<dbReference type="InterPro" id="IPR001077">
    <property type="entry name" value="COMT_C"/>
</dbReference>
<reference evidence="6" key="1">
    <citation type="submission" date="2021-04" db="EMBL/GenBank/DDBJ databases">
        <authorList>
            <person name="Hartkoorn R.C."/>
            <person name="Beaudoing E."/>
            <person name="Hot D."/>
        </authorList>
    </citation>
    <scope>NUCLEOTIDE SEQUENCE</scope>
    <source>
        <strain evidence="6">NRRL B-16292</strain>
    </source>
</reference>
<evidence type="ECO:0000259" key="4">
    <source>
        <dbReference type="Pfam" id="PF00891"/>
    </source>
</evidence>
<organism evidence="6 7">
    <name type="scientific">Dactylosporangium fulvum</name>
    <dbReference type="NCBI Taxonomy" id="53359"/>
    <lineage>
        <taxon>Bacteria</taxon>
        <taxon>Bacillati</taxon>
        <taxon>Actinomycetota</taxon>
        <taxon>Actinomycetes</taxon>
        <taxon>Micromonosporales</taxon>
        <taxon>Micromonosporaceae</taxon>
        <taxon>Dactylosporangium</taxon>
    </lineage>
</organism>
<proteinExistence type="predicted"/>